<dbReference type="PANTHER" id="PTHR13812:SF19">
    <property type="entry name" value="KETIMINE REDUCTASE MU-CRYSTALLIN"/>
    <property type="match status" value="1"/>
</dbReference>
<sequence length="348" mass="37599">MVAYLGVLQLRQIVNEIGTETLIAALADRIEADFHRWPEFDKSPRYASHSARGVVELMPAADAERFAFKYVNGHPGNGQLGLQTVAAFGMLADVDTGYPVLISEMTILTALRTAATSAMAARHLARKDSRTMAVIGLGAQSEFQSIAFSELLGIENLRIWDTDPIATKKFLVNMQGRGIAIHVASGAEDAAAGADIVTTVTADKKRARILSGNMIAAGTHINAVGGDCPGKTELGPEILERGRVFVEHTPQTRIEGELQQMPADFPVTELWQVIRGEAPGRTGRDDITVFDSVGFAIEDFSALSLIYDLLCERSDIARLDLIASPSDPRDLFGLLTSGENPQVLRRAV</sequence>
<dbReference type="AlphaFoldDB" id="A0A437GW53"/>
<dbReference type="InterPro" id="IPR036291">
    <property type="entry name" value="NAD(P)-bd_dom_sf"/>
</dbReference>
<evidence type="ECO:0000313" key="1">
    <source>
        <dbReference type="EMBL" id="RVQ66358.1"/>
    </source>
</evidence>
<dbReference type="RefSeq" id="WP_127612781.1">
    <property type="nucleotide sequence ID" value="NZ_RXOL01000004.1"/>
</dbReference>
<dbReference type="Gene3D" id="3.40.50.720">
    <property type="entry name" value="NAD(P)-binding Rossmann-like Domain"/>
    <property type="match status" value="1"/>
</dbReference>
<reference evidence="1 2" key="1">
    <citation type="submission" date="2018-12" db="EMBL/GenBank/DDBJ databases">
        <title>Croceicoccus ponticola sp. nov., a lipolytic bacterium isolated from seawater.</title>
        <authorList>
            <person name="Yoon J.-H."/>
        </authorList>
    </citation>
    <scope>NUCLEOTIDE SEQUENCE [LARGE SCALE GENOMIC DNA]</scope>
    <source>
        <strain evidence="1 2">GM-16</strain>
    </source>
</reference>
<dbReference type="Pfam" id="PF02423">
    <property type="entry name" value="OCD_Mu_crystall"/>
    <property type="match status" value="1"/>
</dbReference>
<dbReference type="NCBIfam" id="NF005762">
    <property type="entry name" value="PRK07589.1"/>
    <property type="match status" value="1"/>
</dbReference>
<dbReference type="Gene3D" id="3.30.1780.10">
    <property type="entry name" value="ornithine cyclodeaminase, domain 1"/>
    <property type="match status" value="1"/>
</dbReference>
<proteinExistence type="predicted"/>
<dbReference type="InterPro" id="IPR023401">
    <property type="entry name" value="ODC_N"/>
</dbReference>
<protein>
    <submittedName>
        <fullName evidence="1">Ornithine cyclodeaminase</fullName>
    </submittedName>
</protein>
<dbReference type="EMBL" id="RXOL01000004">
    <property type="protein sequence ID" value="RVQ66358.1"/>
    <property type="molecule type" value="Genomic_DNA"/>
</dbReference>
<keyword evidence="2" id="KW-1185">Reference proteome</keyword>
<dbReference type="OrthoDB" id="7209364at2"/>
<dbReference type="PANTHER" id="PTHR13812">
    <property type="entry name" value="KETIMINE REDUCTASE MU-CRYSTALLIN"/>
    <property type="match status" value="1"/>
</dbReference>
<dbReference type="Proteomes" id="UP000283003">
    <property type="component" value="Unassembled WGS sequence"/>
</dbReference>
<evidence type="ECO:0000313" key="2">
    <source>
        <dbReference type="Proteomes" id="UP000283003"/>
    </source>
</evidence>
<dbReference type="SUPFAM" id="SSF51735">
    <property type="entry name" value="NAD(P)-binding Rossmann-fold domains"/>
    <property type="match status" value="1"/>
</dbReference>
<comment type="caution">
    <text evidence="1">The sequence shown here is derived from an EMBL/GenBank/DDBJ whole genome shotgun (WGS) entry which is preliminary data.</text>
</comment>
<name>A0A437GW53_9SPHN</name>
<gene>
    <name evidence="1" type="ORF">EKN06_09985</name>
</gene>
<dbReference type="InterPro" id="IPR003462">
    <property type="entry name" value="ODC_Mu_crystall"/>
</dbReference>
<accession>A0A437GW53</accession>
<organism evidence="1 2">
    <name type="scientific">Croceicoccus ponticola</name>
    <dbReference type="NCBI Taxonomy" id="2217664"/>
    <lineage>
        <taxon>Bacteria</taxon>
        <taxon>Pseudomonadati</taxon>
        <taxon>Pseudomonadota</taxon>
        <taxon>Alphaproteobacteria</taxon>
        <taxon>Sphingomonadales</taxon>
        <taxon>Erythrobacteraceae</taxon>
        <taxon>Croceicoccus</taxon>
    </lineage>
</organism>